<dbReference type="OrthoDB" id="2596179at2759"/>
<organism evidence="2 3">
    <name type="scientific">Kwoniella heveanensis BCC8398</name>
    <dbReference type="NCBI Taxonomy" id="1296120"/>
    <lineage>
        <taxon>Eukaryota</taxon>
        <taxon>Fungi</taxon>
        <taxon>Dikarya</taxon>
        <taxon>Basidiomycota</taxon>
        <taxon>Agaricomycotina</taxon>
        <taxon>Tremellomycetes</taxon>
        <taxon>Tremellales</taxon>
        <taxon>Cryptococcaceae</taxon>
        <taxon>Kwoniella</taxon>
    </lineage>
</organism>
<dbReference type="Pfam" id="PF17254">
    <property type="entry name" value="DUF5321"/>
    <property type="match status" value="1"/>
</dbReference>
<evidence type="ECO:0000313" key="2">
    <source>
        <dbReference type="EMBL" id="OCF36886.1"/>
    </source>
</evidence>
<gene>
    <name evidence="2" type="ORF">I316_01483</name>
</gene>
<evidence type="ECO:0000313" key="3">
    <source>
        <dbReference type="Proteomes" id="UP000092666"/>
    </source>
</evidence>
<feature type="compositionally biased region" description="Polar residues" evidence="1">
    <location>
        <begin position="212"/>
        <end position="230"/>
    </location>
</feature>
<sequence>MFTQRARPLLRASVLPSSSSSSTSASTRFRPRATPRVGVPTGFGTRSIVSGLHDLPPFKPPPIRQRLRPLIPFFIYWTIITSLAVHLLRARIHSKEELDKKQAQITVLSDLIQQYQNGEKVDLREMQRSLEMVGLRERTDLTKDLDGEMRDTADVAWVEVLFGKKRVKVDENDDKEEKTLDEWVQVVNGETDTHRPSSTSRPPTTAPSVPSLSSNRTGETKRAPSSNVYM</sequence>
<evidence type="ECO:0000256" key="1">
    <source>
        <dbReference type="SAM" id="MobiDB-lite"/>
    </source>
</evidence>
<protein>
    <submittedName>
        <fullName evidence="2">Uncharacterized protein</fullName>
    </submittedName>
</protein>
<feature type="region of interest" description="Disordered" evidence="1">
    <location>
        <begin position="187"/>
        <end position="230"/>
    </location>
</feature>
<feature type="compositionally biased region" description="Low complexity" evidence="1">
    <location>
        <begin position="196"/>
        <end position="211"/>
    </location>
</feature>
<accession>A0A1B9H0T2</accession>
<reference evidence="3" key="2">
    <citation type="submission" date="2013-12" db="EMBL/GenBank/DDBJ databases">
        <title>Evolution of pathogenesis and genome organization in the Tremellales.</title>
        <authorList>
            <person name="Cuomo C."/>
            <person name="Litvintseva A."/>
            <person name="Heitman J."/>
            <person name="Chen Y."/>
            <person name="Sun S."/>
            <person name="Springer D."/>
            <person name="Dromer F."/>
            <person name="Young S."/>
            <person name="Zeng Q."/>
            <person name="Chapman S."/>
            <person name="Gujja S."/>
            <person name="Saif S."/>
            <person name="Birren B."/>
        </authorList>
    </citation>
    <scope>NUCLEOTIDE SEQUENCE [LARGE SCALE GENOMIC DNA]</scope>
    <source>
        <strain evidence="3">BCC8398</strain>
    </source>
</reference>
<keyword evidence="3" id="KW-1185">Reference proteome</keyword>
<name>A0A1B9H0T2_9TREE</name>
<dbReference type="InterPro" id="IPR035213">
    <property type="entry name" value="DUF5321"/>
</dbReference>
<reference evidence="2 3" key="1">
    <citation type="submission" date="2013-07" db="EMBL/GenBank/DDBJ databases">
        <title>The Genome Sequence of Cryptococcus heveanensis BCC8398.</title>
        <authorList>
            <consortium name="The Broad Institute Genome Sequencing Platform"/>
            <person name="Cuomo C."/>
            <person name="Litvintseva A."/>
            <person name="Chen Y."/>
            <person name="Heitman J."/>
            <person name="Sun S."/>
            <person name="Springer D."/>
            <person name="Dromer F."/>
            <person name="Young S.K."/>
            <person name="Zeng Q."/>
            <person name="Gargeya S."/>
            <person name="Fitzgerald M."/>
            <person name="Abouelleil A."/>
            <person name="Alvarado L."/>
            <person name="Berlin A.M."/>
            <person name="Chapman S.B."/>
            <person name="Dewar J."/>
            <person name="Goldberg J."/>
            <person name="Griggs A."/>
            <person name="Gujja S."/>
            <person name="Hansen M."/>
            <person name="Howarth C."/>
            <person name="Imamovic A."/>
            <person name="Larimer J."/>
            <person name="McCowan C."/>
            <person name="Murphy C."/>
            <person name="Pearson M."/>
            <person name="Priest M."/>
            <person name="Roberts A."/>
            <person name="Saif S."/>
            <person name="Shea T."/>
            <person name="Sykes S."/>
            <person name="Wortman J."/>
            <person name="Nusbaum C."/>
            <person name="Birren B."/>
        </authorList>
    </citation>
    <scope>NUCLEOTIDE SEQUENCE [LARGE SCALE GENOMIC DNA]</scope>
    <source>
        <strain evidence="2 3">BCC8398</strain>
    </source>
</reference>
<dbReference type="AlphaFoldDB" id="A0A1B9H0T2"/>
<proteinExistence type="predicted"/>
<feature type="region of interest" description="Disordered" evidence="1">
    <location>
        <begin position="13"/>
        <end position="36"/>
    </location>
</feature>
<feature type="compositionally biased region" description="Low complexity" evidence="1">
    <location>
        <begin position="13"/>
        <end position="34"/>
    </location>
</feature>
<dbReference type="EMBL" id="KI669494">
    <property type="protein sequence ID" value="OCF36886.1"/>
    <property type="molecule type" value="Genomic_DNA"/>
</dbReference>
<dbReference type="Proteomes" id="UP000092666">
    <property type="component" value="Unassembled WGS sequence"/>
</dbReference>